<dbReference type="KEGG" id="ffa:FFWV33_10455"/>
<keyword evidence="2" id="KW-1185">Reference proteome</keyword>
<proteinExistence type="predicted"/>
<dbReference type="EMBL" id="CP020918">
    <property type="protein sequence ID" value="AWG21914.1"/>
    <property type="molecule type" value="Genomic_DNA"/>
</dbReference>
<dbReference type="Proteomes" id="UP000244527">
    <property type="component" value="Chromosome"/>
</dbReference>
<organism evidence="1 2">
    <name type="scientific">Flavobacterium faecale</name>
    <dbReference type="NCBI Taxonomy" id="1355330"/>
    <lineage>
        <taxon>Bacteria</taxon>
        <taxon>Pseudomonadati</taxon>
        <taxon>Bacteroidota</taxon>
        <taxon>Flavobacteriia</taxon>
        <taxon>Flavobacteriales</taxon>
        <taxon>Flavobacteriaceae</taxon>
        <taxon>Flavobacterium</taxon>
    </lineage>
</organism>
<dbReference type="RefSeq" id="WP_108740848.1">
    <property type="nucleotide sequence ID" value="NZ_CP020918.1"/>
</dbReference>
<gene>
    <name evidence="1" type="ORF">FFWV33_10455</name>
</gene>
<sequence>MKRITSLLAMIMLLNSCDDGNLIQEDIDFESVTTTQSCTTNDLIYKLKDKEALILEIPAANFPNDATVSGSPTTLTIGTSSNRAVYRFYNGTVASDNICETIQPATPTVSDQWTASSGTIQIISSAVVVDNDATNNSTKITGYNHLISLENVTFDIKNGQQSYSTLPFGTYTTTATTLPFNFEKLLTKCSTSNVIYDYKSYEAILLTIDPALIVNAVTPAGTVRTGLIGATTNKLTYRYFTGLLSSSYFCNTTTPTTPVLSEEWIGVTGVSGTSGIIEVTTTTNGTTGFTHTITFKKVSLNRGNSTFKLGDTYVLGTLVTTI</sequence>
<dbReference type="OrthoDB" id="1417969at2"/>
<evidence type="ECO:0008006" key="3">
    <source>
        <dbReference type="Google" id="ProtNLM"/>
    </source>
</evidence>
<name>A0A2S1LDV5_9FLAO</name>
<evidence type="ECO:0000313" key="1">
    <source>
        <dbReference type="EMBL" id="AWG21914.1"/>
    </source>
</evidence>
<reference evidence="1 2" key="1">
    <citation type="submission" date="2017-04" db="EMBL/GenBank/DDBJ databases">
        <title>Compelte genome sequence of WV33.</title>
        <authorList>
            <person name="Lee P.C."/>
        </authorList>
    </citation>
    <scope>NUCLEOTIDE SEQUENCE [LARGE SCALE GENOMIC DNA]</scope>
    <source>
        <strain evidence="1 2">WV33</strain>
    </source>
</reference>
<protein>
    <recommendedName>
        <fullName evidence="3">Lipoprotein</fullName>
    </recommendedName>
</protein>
<accession>A0A2S1LDV5</accession>
<dbReference type="AlphaFoldDB" id="A0A2S1LDV5"/>
<evidence type="ECO:0000313" key="2">
    <source>
        <dbReference type="Proteomes" id="UP000244527"/>
    </source>
</evidence>